<comment type="caution">
    <text evidence="2">The sequence shown here is derived from an EMBL/GenBank/DDBJ whole genome shotgun (WGS) entry which is preliminary data.</text>
</comment>
<dbReference type="InterPro" id="IPR022385">
    <property type="entry name" value="Rhs_assc_core"/>
</dbReference>
<proteinExistence type="predicted"/>
<dbReference type="RefSeq" id="WP_154328410.1">
    <property type="nucleotide sequence ID" value="NZ_CP045696.1"/>
</dbReference>
<sequence length="365" mass="40232">MRSRQSLLCILAAVVVVITAAGSNAIELVGRATMVQADSIPMGLPGDTVWDFSGVRPLPGSKTWGASKMGDSVLAVACGDSQLTYLERNDSLYWLGFENPSTEMRETGTVRAARPSAIAAGVQPCKYTGKELDREAGLDLYDFAARQLAPALGRTTTQDPMAEKYYSISPYAWCASNPIRNVDPTGNWIVGIRGKKVSYDNRTKTWKNATKDIMELGNEMAKTKAGMQVLRAMLYSKHPISLIFNKTSVIKLGNSYVMGQTSPRVVVDKNGKRHFKSVSITFFMKVINDKSKWGVEYTGLSESDVLGTVGVHEGEHGTNEKASSNFYSHPKGDKTKHKVEENAEEKEQQHLKQLKLLKTQEENNK</sequence>
<name>A0A6L5XG79_9BACT</name>
<protein>
    <submittedName>
        <fullName evidence="2">RHS repeat-associated core domain-containing protein</fullName>
    </submittedName>
</protein>
<dbReference type="EMBL" id="VULT01000023">
    <property type="protein sequence ID" value="MSS18515.1"/>
    <property type="molecule type" value="Genomic_DNA"/>
</dbReference>
<evidence type="ECO:0000313" key="3">
    <source>
        <dbReference type="Proteomes" id="UP000483362"/>
    </source>
</evidence>
<dbReference type="InterPro" id="IPR050708">
    <property type="entry name" value="T6SS_VgrG/RHS"/>
</dbReference>
<evidence type="ECO:0000256" key="1">
    <source>
        <dbReference type="SAM" id="MobiDB-lite"/>
    </source>
</evidence>
<organism evidence="2 3">
    <name type="scientific">Sodaliphilus pleomorphus</name>
    <dbReference type="NCBI Taxonomy" id="2606626"/>
    <lineage>
        <taxon>Bacteria</taxon>
        <taxon>Pseudomonadati</taxon>
        <taxon>Bacteroidota</taxon>
        <taxon>Bacteroidia</taxon>
        <taxon>Bacteroidales</taxon>
        <taxon>Muribaculaceae</taxon>
        <taxon>Sodaliphilus</taxon>
    </lineage>
</organism>
<dbReference type="PANTHER" id="PTHR32305">
    <property type="match status" value="1"/>
</dbReference>
<reference evidence="2 3" key="1">
    <citation type="submission" date="2019-08" db="EMBL/GenBank/DDBJ databases">
        <title>In-depth cultivation of the pig gut microbiome towards novel bacterial diversity and tailored functional studies.</title>
        <authorList>
            <person name="Wylensek D."/>
            <person name="Hitch T.C.A."/>
            <person name="Clavel T."/>
        </authorList>
    </citation>
    <scope>NUCLEOTIDE SEQUENCE [LARGE SCALE GENOMIC DNA]</scope>
    <source>
        <strain evidence="2 3">Oil-RF-744-WCA-WT-10</strain>
    </source>
</reference>
<evidence type="ECO:0000313" key="2">
    <source>
        <dbReference type="EMBL" id="MSS18515.1"/>
    </source>
</evidence>
<feature type="compositionally biased region" description="Basic and acidic residues" evidence="1">
    <location>
        <begin position="330"/>
        <end position="350"/>
    </location>
</feature>
<dbReference type="Proteomes" id="UP000483362">
    <property type="component" value="Unassembled WGS sequence"/>
</dbReference>
<accession>A0A6L5XG79</accession>
<keyword evidence="3" id="KW-1185">Reference proteome</keyword>
<dbReference type="NCBIfam" id="TIGR03696">
    <property type="entry name" value="Rhs_assc_core"/>
    <property type="match status" value="1"/>
</dbReference>
<dbReference type="Gene3D" id="2.180.10.10">
    <property type="entry name" value="RHS repeat-associated core"/>
    <property type="match status" value="1"/>
</dbReference>
<dbReference type="PANTHER" id="PTHR32305:SF15">
    <property type="entry name" value="PROTEIN RHSA-RELATED"/>
    <property type="match status" value="1"/>
</dbReference>
<dbReference type="AlphaFoldDB" id="A0A6L5XG79"/>
<feature type="region of interest" description="Disordered" evidence="1">
    <location>
        <begin position="311"/>
        <end position="365"/>
    </location>
</feature>
<gene>
    <name evidence="2" type="ORF">FYJ29_12220</name>
</gene>